<dbReference type="PROSITE" id="PS00028">
    <property type="entry name" value="ZINC_FINGER_C2H2_1"/>
    <property type="match status" value="12"/>
</dbReference>
<feature type="compositionally biased region" description="Polar residues" evidence="11">
    <location>
        <begin position="923"/>
        <end position="952"/>
    </location>
</feature>
<feature type="compositionally biased region" description="Low complexity" evidence="11">
    <location>
        <begin position="1586"/>
        <end position="1600"/>
    </location>
</feature>
<feature type="compositionally biased region" description="Polar residues" evidence="11">
    <location>
        <begin position="434"/>
        <end position="444"/>
    </location>
</feature>
<gene>
    <name evidence="13" type="ORF">FSCOSCO3_A021212</name>
</gene>
<feature type="domain" description="C2H2-type" evidence="12">
    <location>
        <begin position="1640"/>
        <end position="1662"/>
    </location>
</feature>
<dbReference type="FunFam" id="3.30.160.60:FF:000060">
    <property type="entry name" value="zinc finger protein 436"/>
    <property type="match status" value="1"/>
</dbReference>
<dbReference type="GO" id="GO:0000978">
    <property type="term" value="F:RNA polymerase II cis-regulatory region sequence-specific DNA binding"/>
    <property type="evidence" value="ECO:0007669"/>
    <property type="project" value="TreeGrafter"/>
</dbReference>
<feature type="compositionally biased region" description="Basic and acidic residues" evidence="11">
    <location>
        <begin position="246"/>
        <end position="258"/>
    </location>
</feature>
<feature type="region of interest" description="Disordered" evidence="11">
    <location>
        <begin position="1889"/>
        <end position="1953"/>
    </location>
</feature>
<evidence type="ECO:0000313" key="14">
    <source>
        <dbReference type="Proteomes" id="UP001314229"/>
    </source>
</evidence>
<sequence length="2029" mass="226994">MNPMDVLELLTERMNCMEITETLPNTMAEEVPKMVRPAADLLQNIGDSHPACLMDAQTQNTDCTDEAVRGDDDDDDGKATALGKDTERQSVNNNVGVTASCQTPPIVESKEEKTLYHSVLRQMQQQQKLKGGRRCKKKTLMKMAKLFVIAKEWDSDMIETSEVKYSNGPLSEHGVSVLNQREEAPTSSITSQKKTFKTKSPNVGRSACNEETFLPAFSAESTSSAQPAAPQVTLKEKRRTPSTRKNQAEKDCSASTHLHDVPDLNLEVSADSKLITTPKQQKKSRKISSVTFKEDTKIICDNSEIAGSGPAMISSVDVSKTKTSKQRKKSPTISVKKRSKQKVLPQTLTDYNAVMQEVREDFLVSYVSQKNEKVLCTTAAEIHIKDPPGTKSKGKAGRTPRKKAVMTKPKPFIQEVETPDDSKKSDTSKVDILSYQQPSLSQVLSRGKKKKKEVIPCAPKRRSTEKQHSKLKSDEVMAVTPESIIKTEEAAGIPPNDEVLFQVEHQDCSVQDMEVKTRHPNTLQKVEKKIIRTSKPRCKKGQQAVQLQKQNKTAPVRETTNISNSQLQNPRKRAANNKKCKAEPVIVPVSVSFSDHSAMNQCVAAESLMQVSDIKTEPDCEPPTQPLTKITTSKKSRQQKRPPQKAKNTITLNAPIKEERDYFDIQGGTFSQKICGSEEKLPCGAEINNKAQKDVENSGSSITGKALDTAHKSVKQMGRRKTVILEPDDTSLENLQRNETKCKKLKQRKVTSTSLGVNGLMEVTAQHKESLISYLKHMKSSQVSKCRRRRSVKKEPVVDEAVVKNSNILDEVLPNPPNEKPHDVNITGNQEETPNVPKEEELISDRIKAANPENMKKFKAKKKRLVGRRCLKVAALVEENVKMTGDVQSVENGLTSPSLPENVPENVKAKRKREGQRSLGGQAKQSLEITETGPSEKSVTTCAKKSLRGNQRVSHKHKKKSSAAMLSEDTSKGKDLKNALTVSFEAPKSDMTWGENVKTKVATKHRFGQKAKKKVLMDLPNQDPCEQQPESDTGVLVNHEICNKPKTRCKSGKRKAPTRSDKAPKAVKLEDAVSSINDVADMDLNVVKQEHHESKISEAASTFQDKIGLIESAVSAGSTIMTTIRKRRKNKTVWYPKKKLKRTQSRASFDPSTRPVSVHPCNSLTDDELINLKVKDENDYVTQRNIVQPPSSDQAEEMTANAKVEHSSELKNCDPIPQKLKPQKPLKCSFCGRSFRHISAFTVHKRIHTGEKPYRCTTCSKRFAHISQLNQHSKFHTESPAVCCPCCDQKCKSKDELIVHFFTHVKDGKSSNVTEDAHNQQEVDCLDSPVTSSHNKPFRCSVCCNEFISRAMFKMHRRTHDGKPHTCSVCGKKFRKPSSLSLHEKTHWPVKPYSCSVCCKGFVKLQELKRHSEMHSGVAPFSCARCEKAFESFALLRSHQMSEVCSEKEESTEGNQVDIEGFLVSQGVKGQIVTPVFFKCPICKQLHRHWCQHILHLGTHSESKSYTCETCGQEYKLASDLRSHCTVCCRVSGEERVCRSSMCEIWKEPEALQSQTSEASDEDQKGQTSFSPQEKAGEKEFMEMQSPTSSPSNSSPSVNNDFDIGVPAPDPVGEFSVAGNDQTTQKPSRFHLIQRYCGRYSCGRCGKTFKSWNKLWLHQRSHRQTVRPFCCSQCDLEFRFLGSYIDHLQEHAAQMPYICPLCPDTFSSGENLSAHIFECHKQDDSMKCSTCGKSFTTLRHLKKHKLLHKGASSHFCLPCNVSFSHISALRTHLKTHKTCLKVPQPAGLVEPLLFPYQCRKCTSKFSSTDLLQAHQVCHFTAGEKQESPSENVTSCIPSRAPQDTQQGGVSSQCKRLPVSNKKHLFRYPHPDRLYVVPVISSEPPVVISDTEEEQQQFQSPSITTPTSNTTSSSFPQGQPAPDISNIPQSSSDPIIRDMDKHLTGSSHQQPQDYSLIPPILQDLHHYQDAWKHLSDTSDCDSDSAELESPFMIFKENESVDDTHYCTICTETFTDISKLHEHYIDHTRGM</sequence>
<feature type="domain" description="C2H2-type" evidence="12">
    <location>
        <begin position="1796"/>
        <end position="1825"/>
    </location>
</feature>
<dbReference type="SMART" id="SM00355">
    <property type="entry name" value="ZnF_C2H2"/>
    <property type="match status" value="16"/>
</dbReference>
<feature type="domain" description="C2H2-type" evidence="12">
    <location>
        <begin position="1338"/>
        <end position="1365"/>
    </location>
</feature>
<feature type="region of interest" description="Disordered" evidence="11">
    <location>
        <begin position="1827"/>
        <end position="1854"/>
    </location>
</feature>
<feature type="compositionally biased region" description="Polar residues" evidence="11">
    <location>
        <begin position="1828"/>
        <end position="1853"/>
    </location>
</feature>
<feature type="domain" description="C2H2-type" evidence="12">
    <location>
        <begin position="1697"/>
        <end position="1725"/>
    </location>
</feature>
<evidence type="ECO:0000256" key="10">
    <source>
        <dbReference type="PROSITE-ProRule" id="PRU00042"/>
    </source>
</evidence>
<feature type="compositionally biased region" description="Basic residues" evidence="11">
    <location>
        <begin position="632"/>
        <end position="644"/>
    </location>
</feature>
<dbReference type="GO" id="GO:0005634">
    <property type="term" value="C:nucleus"/>
    <property type="evidence" value="ECO:0007669"/>
    <property type="project" value="UniProtKB-SubCell"/>
</dbReference>
<keyword evidence="3" id="KW-0479">Metal-binding</keyword>
<dbReference type="SUPFAM" id="SSF57667">
    <property type="entry name" value="beta-beta-alpha zinc fingers"/>
    <property type="match status" value="8"/>
</dbReference>
<feature type="region of interest" description="Disordered" evidence="11">
    <location>
        <begin position="219"/>
        <end position="258"/>
    </location>
</feature>
<proteinExistence type="inferred from homology"/>
<dbReference type="GO" id="GO:0008270">
    <property type="term" value="F:zinc ion binding"/>
    <property type="evidence" value="ECO:0007669"/>
    <property type="project" value="UniProtKB-KW"/>
</dbReference>
<evidence type="ECO:0000313" key="13">
    <source>
        <dbReference type="EMBL" id="CAK6971590.1"/>
    </source>
</evidence>
<dbReference type="Pfam" id="PF00096">
    <property type="entry name" value="zf-C2H2"/>
    <property type="match status" value="4"/>
</dbReference>
<keyword evidence="7" id="KW-0805">Transcription regulation</keyword>
<evidence type="ECO:0000256" key="8">
    <source>
        <dbReference type="ARBA" id="ARBA00023163"/>
    </source>
</evidence>
<feature type="compositionally biased region" description="Basic and acidic residues" evidence="11">
    <location>
        <begin position="462"/>
        <end position="475"/>
    </location>
</feature>
<feature type="compositionally biased region" description="Polar residues" evidence="11">
    <location>
        <begin position="185"/>
        <end position="203"/>
    </location>
</feature>
<feature type="region of interest" description="Disordered" evidence="11">
    <location>
        <begin position="386"/>
        <end position="475"/>
    </location>
</feature>
<evidence type="ECO:0000256" key="2">
    <source>
        <dbReference type="ARBA" id="ARBA00006991"/>
    </source>
</evidence>
<protein>
    <submittedName>
        <fullName evidence="13">Uncharacterized protein LOC121913799</fullName>
    </submittedName>
</protein>
<comment type="caution">
    <text evidence="13">The sequence shown here is derived from an EMBL/GenBank/DDBJ whole genome shotgun (WGS) entry which is preliminary data.</text>
</comment>
<feature type="region of interest" description="Disordered" evidence="11">
    <location>
        <begin position="541"/>
        <end position="579"/>
    </location>
</feature>
<evidence type="ECO:0000256" key="6">
    <source>
        <dbReference type="ARBA" id="ARBA00022833"/>
    </source>
</evidence>
<feature type="compositionally biased region" description="Low complexity" evidence="11">
    <location>
        <begin position="1899"/>
        <end position="1913"/>
    </location>
</feature>
<feature type="domain" description="C2H2-type" evidence="12">
    <location>
        <begin position="1365"/>
        <end position="1392"/>
    </location>
</feature>
<feature type="compositionally biased region" description="Basic residues" evidence="11">
    <location>
        <begin position="322"/>
        <end position="338"/>
    </location>
</feature>
<dbReference type="Proteomes" id="UP001314229">
    <property type="component" value="Unassembled WGS sequence"/>
</dbReference>
<feature type="region of interest" description="Disordered" evidence="11">
    <location>
        <begin position="1554"/>
        <end position="1623"/>
    </location>
</feature>
<keyword evidence="14" id="KW-1185">Reference proteome</keyword>
<feature type="compositionally biased region" description="Polar residues" evidence="11">
    <location>
        <begin position="89"/>
        <end position="98"/>
    </location>
</feature>
<dbReference type="PANTHER" id="PTHR24376:SF250">
    <property type="entry name" value="ZINC FINGER PROTEIN 770"/>
    <property type="match status" value="1"/>
</dbReference>
<feature type="domain" description="C2H2-type" evidence="12">
    <location>
        <begin position="1421"/>
        <end position="1449"/>
    </location>
</feature>
<comment type="subcellular location">
    <subcellularLocation>
        <location evidence="1">Nucleus</location>
    </subcellularLocation>
</comment>
<evidence type="ECO:0000256" key="5">
    <source>
        <dbReference type="ARBA" id="ARBA00022771"/>
    </source>
</evidence>
<comment type="similarity">
    <text evidence="2">Belongs to the krueppel C2H2-type zinc-finger protein family.</text>
</comment>
<feature type="compositionally biased region" description="Basic residues" evidence="11">
    <location>
        <begin position="570"/>
        <end position="579"/>
    </location>
</feature>
<dbReference type="InterPro" id="IPR013087">
    <property type="entry name" value="Znf_C2H2_type"/>
</dbReference>
<keyword evidence="9" id="KW-0539">Nucleus</keyword>
<feature type="compositionally biased region" description="Basic and acidic residues" evidence="11">
    <location>
        <begin position="420"/>
        <end position="429"/>
    </location>
</feature>
<feature type="region of interest" description="Disordered" evidence="11">
    <location>
        <begin position="66"/>
        <end position="98"/>
    </location>
</feature>
<keyword evidence="6" id="KW-0862">Zinc</keyword>
<feature type="domain" description="C2H2-type" evidence="12">
    <location>
        <begin position="1669"/>
        <end position="1696"/>
    </location>
</feature>
<feature type="region of interest" description="Disordered" evidence="11">
    <location>
        <begin position="888"/>
        <end position="973"/>
    </location>
</feature>
<feature type="compositionally biased region" description="Polar residues" evidence="11">
    <location>
        <begin position="888"/>
        <end position="899"/>
    </location>
</feature>
<feature type="domain" description="C2H2-type" evidence="12">
    <location>
        <begin position="1506"/>
        <end position="1536"/>
    </location>
</feature>
<feature type="region of interest" description="Disordered" evidence="11">
    <location>
        <begin position="182"/>
        <end position="207"/>
    </location>
</feature>
<keyword evidence="5 10" id="KW-0863">Zinc-finger</keyword>
<dbReference type="InterPro" id="IPR036236">
    <property type="entry name" value="Znf_C2H2_sf"/>
</dbReference>
<dbReference type="PROSITE" id="PS50157">
    <property type="entry name" value="ZINC_FINGER_C2H2_2"/>
    <property type="match status" value="14"/>
</dbReference>
<evidence type="ECO:0000256" key="1">
    <source>
        <dbReference type="ARBA" id="ARBA00004123"/>
    </source>
</evidence>
<feature type="domain" description="C2H2-type" evidence="12">
    <location>
        <begin position="1726"/>
        <end position="1753"/>
    </location>
</feature>
<evidence type="ECO:0000256" key="11">
    <source>
        <dbReference type="SAM" id="MobiDB-lite"/>
    </source>
</evidence>
<evidence type="ECO:0000256" key="7">
    <source>
        <dbReference type="ARBA" id="ARBA00023015"/>
    </source>
</evidence>
<feature type="region of interest" description="Disordered" evidence="11">
    <location>
        <begin position="814"/>
        <end position="837"/>
    </location>
</feature>
<reference evidence="13 14" key="1">
    <citation type="submission" date="2024-01" db="EMBL/GenBank/DDBJ databases">
        <authorList>
            <person name="Alioto T."/>
            <person name="Alioto T."/>
            <person name="Gomez Garrido J."/>
        </authorList>
    </citation>
    <scope>NUCLEOTIDE SEQUENCE [LARGE SCALE GENOMIC DNA]</scope>
</reference>
<feature type="domain" description="C2H2-type" evidence="12">
    <location>
        <begin position="1393"/>
        <end position="1420"/>
    </location>
</feature>
<feature type="domain" description="C2H2-type" evidence="12">
    <location>
        <begin position="1226"/>
        <end position="1253"/>
    </location>
</feature>
<dbReference type="FunFam" id="3.30.160.60:FF:000193">
    <property type="entry name" value="Zinc finger protein 300"/>
    <property type="match status" value="1"/>
</dbReference>
<evidence type="ECO:0000256" key="9">
    <source>
        <dbReference type="ARBA" id="ARBA00023242"/>
    </source>
</evidence>
<keyword evidence="4" id="KW-0677">Repeat</keyword>
<keyword evidence="8" id="KW-0804">Transcription</keyword>
<accession>A0AAV1PK24</accession>
<feature type="region of interest" description="Disordered" evidence="11">
    <location>
        <begin position="316"/>
        <end position="338"/>
    </location>
</feature>
<feature type="region of interest" description="Disordered" evidence="11">
    <location>
        <begin position="615"/>
        <end position="647"/>
    </location>
</feature>
<feature type="domain" description="C2H2-type" evidence="12">
    <location>
        <begin position="2003"/>
        <end position="2029"/>
    </location>
</feature>
<feature type="compositionally biased region" description="Polar residues" evidence="11">
    <location>
        <begin position="543"/>
        <end position="569"/>
    </location>
</feature>
<feature type="domain" description="C2H2-type" evidence="12">
    <location>
        <begin position="1754"/>
        <end position="1776"/>
    </location>
</feature>
<dbReference type="PANTHER" id="PTHR24376">
    <property type="entry name" value="ZINC FINGER PROTEIN"/>
    <property type="match status" value="1"/>
</dbReference>
<evidence type="ECO:0000259" key="12">
    <source>
        <dbReference type="PROSITE" id="PS50157"/>
    </source>
</evidence>
<dbReference type="FunFam" id="3.30.160.60:FF:001289">
    <property type="entry name" value="Zinc finger protein 574"/>
    <property type="match status" value="1"/>
</dbReference>
<dbReference type="Gene3D" id="3.30.160.60">
    <property type="entry name" value="Classic Zinc Finger"/>
    <property type="match status" value="7"/>
</dbReference>
<evidence type="ECO:0000256" key="4">
    <source>
        <dbReference type="ARBA" id="ARBA00022737"/>
    </source>
</evidence>
<evidence type="ECO:0000256" key="3">
    <source>
        <dbReference type="ARBA" id="ARBA00022723"/>
    </source>
</evidence>
<name>A0AAV1PK24_SCOSC</name>
<feature type="domain" description="C2H2-type" evidence="12">
    <location>
        <begin position="1254"/>
        <end position="1281"/>
    </location>
</feature>
<dbReference type="EMBL" id="CAWUFR010000180">
    <property type="protein sequence ID" value="CAK6971590.1"/>
    <property type="molecule type" value="Genomic_DNA"/>
</dbReference>
<feature type="compositionally biased region" description="Basic residues" evidence="11">
    <location>
        <begin position="392"/>
        <end position="405"/>
    </location>
</feature>
<feature type="compositionally biased region" description="Polar residues" evidence="11">
    <location>
        <begin position="1943"/>
        <end position="1952"/>
    </location>
</feature>
<dbReference type="GO" id="GO:0001228">
    <property type="term" value="F:DNA-binding transcription activator activity, RNA polymerase II-specific"/>
    <property type="evidence" value="ECO:0007669"/>
    <property type="project" value="TreeGrafter"/>
</dbReference>
<organism evidence="13 14">
    <name type="scientific">Scomber scombrus</name>
    <name type="common">Atlantic mackerel</name>
    <name type="synonym">Scomber vernalis</name>
    <dbReference type="NCBI Taxonomy" id="13677"/>
    <lineage>
        <taxon>Eukaryota</taxon>
        <taxon>Metazoa</taxon>
        <taxon>Chordata</taxon>
        <taxon>Craniata</taxon>
        <taxon>Vertebrata</taxon>
        <taxon>Euteleostomi</taxon>
        <taxon>Actinopterygii</taxon>
        <taxon>Neopterygii</taxon>
        <taxon>Teleostei</taxon>
        <taxon>Neoteleostei</taxon>
        <taxon>Acanthomorphata</taxon>
        <taxon>Pelagiaria</taxon>
        <taxon>Scombriformes</taxon>
        <taxon>Scombridae</taxon>
        <taxon>Scomber</taxon>
    </lineage>
</organism>